<feature type="transmembrane region" description="Helical" evidence="1">
    <location>
        <begin position="256"/>
        <end position="272"/>
    </location>
</feature>
<reference evidence="2 3" key="1">
    <citation type="submission" date="2019-04" db="EMBL/GenBank/DDBJ databases">
        <title>Friends and foes A comparative genomics study of 23 Aspergillus species from section Flavi.</title>
        <authorList>
            <consortium name="DOE Joint Genome Institute"/>
            <person name="Kjaerbolling I."/>
            <person name="Vesth T."/>
            <person name="Frisvad J.C."/>
            <person name="Nybo J.L."/>
            <person name="Theobald S."/>
            <person name="Kildgaard S."/>
            <person name="Isbrandt T."/>
            <person name="Kuo A."/>
            <person name="Sato A."/>
            <person name="Lyhne E.K."/>
            <person name="Kogle M.E."/>
            <person name="Wiebenga A."/>
            <person name="Kun R.S."/>
            <person name="Lubbers R.J."/>
            <person name="Makela M.R."/>
            <person name="Barry K."/>
            <person name="Chovatia M."/>
            <person name="Clum A."/>
            <person name="Daum C."/>
            <person name="Haridas S."/>
            <person name="He G."/>
            <person name="LaButti K."/>
            <person name="Lipzen A."/>
            <person name="Mondo S."/>
            <person name="Riley R."/>
            <person name="Salamov A."/>
            <person name="Simmons B.A."/>
            <person name="Magnuson J.K."/>
            <person name="Henrissat B."/>
            <person name="Mortensen U.H."/>
            <person name="Larsen T.O."/>
            <person name="Devries R.P."/>
            <person name="Grigoriev I.V."/>
            <person name="Machida M."/>
            <person name="Baker S.E."/>
            <person name="Andersen M.R."/>
        </authorList>
    </citation>
    <scope>NUCLEOTIDE SEQUENCE [LARGE SCALE GENOMIC DNA]</scope>
    <source>
        <strain evidence="2 3">IBT 18842</strain>
    </source>
</reference>
<keyword evidence="1" id="KW-0812">Transmembrane</keyword>
<dbReference type="CDD" id="cd22189">
    <property type="entry name" value="PGAP4-like_fungal"/>
    <property type="match status" value="1"/>
</dbReference>
<gene>
    <name evidence="2" type="ORF">BDV25DRAFT_152337</name>
</gene>
<accession>A0A5N6TZ04</accession>
<dbReference type="GO" id="GO:0000139">
    <property type="term" value="C:Golgi membrane"/>
    <property type="evidence" value="ECO:0007669"/>
    <property type="project" value="InterPro"/>
</dbReference>
<organism evidence="2 3">
    <name type="scientific">Aspergillus avenaceus</name>
    <dbReference type="NCBI Taxonomy" id="36643"/>
    <lineage>
        <taxon>Eukaryota</taxon>
        <taxon>Fungi</taxon>
        <taxon>Dikarya</taxon>
        <taxon>Ascomycota</taxon>
        <taxon>Pezizomycotina</taxon>
        <taxon>Eurotiomycetes</taxon>
        <taxon>Eurotiomycetidae</taxon>
        <taxon>Eurotiales</taxon>
        <taxon>Aspergillaceae</taxon>
        <taxon>Aspergillus</taxon>
        <taxon>Aspergillus subgen. Circumdati</taxon>
    </lineage>
</organism>
<dbReference type="PANTHER" id="PTHR31410:SF1">
    <property type="entry name" value="POST-GPI ATTACHMENT TO PROTEINS FACTOR 4"/>
    <property type="match status" value="1"/>
</dbReference>
<proteinExistence type="predicted"/>
<evidence type="ECO:0000313" key="2">
    <source>
        <dbReference type="EMBL" id="KAE8151616.1"/>
    </source>
</evidence>
<feature type="transmembrane region" description="Helical" evidence="1">
    <location>
        <begin position="284"/>
        <end position="307"/>
    </location>
</feature>
<dbReference type="InterPro" id="IPR029675">
    <property type="entry name" value="PGAP4"/>
</dbReference>
<dbReference type="EMBL" id="ML742067">
    <property type="protein sequence ID" value="KAE8151616.1"/>
    <property type="molecule type" value="Genomic_DNA"/>
</dbReference>
<dbReference type="OrthoDB" id="2016523at2759"/>
<dbReference type="GO" id="GO:0016757">
    <property type="term" value="F:glycosyltransferase activity"/>
    <property type="evidence" value="ECO:0007669"/>
    <property type="project" value="InterPro"/>
</dbReference>
<dbReference type="PANTHER" id="PTHR31410">
    <property type="entry name" value="TRANSMEMBRANE PROTEIN 246"/>
    <property type="match status" value="1"/>
</dbReference>
<keyword evidence="3" id="KW-1185">Reference proteome</keyword>
<sequence>MGLFNRKQRLSLITFAVFYFSLFFFCRSNSARDPGSFFFQPREGYRPSYTLQRIHESLNFLSRFNQTAAPSELSAHRNDPSVQHADICIGIVTVKRPLQQKIETTVASIVDNLSQAQRSTLAIHVLFAQTTPSTHPSYTQPWVSNALDRALTYDHFNDTDISYLRRLERSKKFFAEKSLIDYRLSLQSCLDYTDAPYFLMLEDDVVAQRSWYLTTRQAIDRIETWQKRSLLSDWLYLRLFYTEKFLGWNAEHWREYFAWSLLVVVAVASLALSTRRVTRSTHDLLSNSFLLVLCFLCVPLLILLYFASGRVTVQQPMKPGIHFMNRHGCCSQALLFPRDQISRVMTYLQKMEDQSKPKPVDTTLERFANEFEIDRLAISPPQMQHIGAASYKEDEKKWRKGEYPVQGAHGVWSMQFETAYESVSADGVVVDTLWP</sequence>
<protein>
    <recommendedName>
        <fullName evidence="4">Integral membrane protein</fullName>
    </recommendedName>
</protein>
<evidence type="ECO:0000256" key="1">
    <source>
        <dbReference type="SAM" id="Phobius"/>
    </source>
</evidence>
<keyword evidence="1" id="KW-1133">Transmembrane helix</keyword>
<evidence type="ECO:0008006" key="4">
    <source>
        <dbReference type="Google" id="ProtNLM"/>
    </source>
</evidence>
<dbReference type="Proteomes" id="UP000325780">
    <property type="component" value="Unassembled WGS sequence"/>
</dbReference>
<keyword evidence="1" id="KW-0472">Membrane</keyword>
<evidence type="ECO:0000313" key="3">
    <source>
        <dbReference type="Proteomes" id="UP000325780"/>
    </source>
</evidence>
<dbReference type="GO" id="GO:0006506">
    <property type="term" value="P:GPI anchor biosynthetic process"/>
    <property type="evidence" value="ECO:0007669"/>
    <property type="project" value="InterPro"/>
</dbReference>
<name>A0A5N6TZ04_ASPAV</name>
<dbReference type="AlphaFoldDB" id="A0A5N6TZ04"/>